<dbReference type="Proteomes" id="UP001170481">
    <property type="component" value="Unassembled WGS sequence"/>
</dbReference>
<dbReference type="CDD" id="cd01949">
    <property type="entry name" value="GGDEF"/>
    <property type="match status" value="1"/>
</dbReference>
<dbReference type="Pfam" id="PF00563">
    <property type="entry name" value="EAL"/>
    <property type="match status" value="1"/>
</dbReference>
<dbReference type="SUPFAM" id="SSF141868">
    <property type="entry name" value="EAL domain-like"/>
    <property type="match status" value="1"/>
</dbReference>
<evidence type="ECO:0000259" key="1">
    <source>
        <dbReference type="PROSITE" id="PS50112"/>
    </source>
</evidence>
<dbReference type="InterPro" id="IPR013655">
    <property type="entry name" value="PAS_fold_3"/>
</dbReference>
<dbReference type="Gene3D" id="3.30.70.270">
    <property type="match status" value="1"/>
</dbReference>
<sequence>MQTSMVGLSTSKGLPVSDQRFRELLESLPRVAVQGYDSQRRVIYWNEASERLYGYSEQEARGRCLETLVIPETMADVVVDAHHAWVSQGIEIPSSELELKHKSGAPVPVFSHHVMLGERTDNPLMFCIDIDLAGERKVQRDLDYMTRFDPLTELPNRQTFESELGEALSECQRHDDTLMVLFLDIDHFTEINDTLGYEMGDRVIRSVAKRLQGFQRNQDLLSRFGGDEFVLAMPRLDYESDALSVVERIRQDFQRPFEIEGRQLLLRLSIGISLYPENGSEAAELVRNADVAKHRAKLAGRDGYQFFNQEVRNEMLHQHHLAGRLQALLNQDGGGELSLHYQPQVAARSERIESFEALLRWHSPEGYIPPSDFVKVAERTNLIERLGDWVIRQACRQQAEWRAMGLKGYRIDINISGRQAISSDVFTRLEAYVEEYGLTPRDIGIELTENVLIDADIKVRDSLRALYDRGYKIAIDDFGTGYSSMSYLKLLPVTALKIDRSFVIECAQEPKDRAIMEATVFLGHRLGLEVVAEGVENEQQLELLREMRCDLIQGYYFYKPMAATDIQRLLLGGNNPPNRASGALASDKGAATPGCH</sequence>
<feature type="domain" description="EAL" evidence="2">
    <location>
        <begin position="318"/>
        <end position="574"/>
    </location>
</feature>
<dbReference type="PROSITE" id="PS50883">
    <property type="entry name" value="EAL"/>
    <property type="match status" value="1"/>
</dbReference>
<evidence type="ECO:0000313" key="5">
    <source>
        <dbReference type="Proteomes" id="UP001170481"/>
    </source>
</evidence>
<evidence type="ECO:0000259" key="2">
    <source>
        <dbReference type="PROSITE" id="PS50883"/>
    </source>
</evidence>
<dbReference type="InterPro" id="IPR043128">
    <property type="entry name" value="Rev_trsase/Diguanyl_cyclase"/>
</dbReference>
<reference evidence="4" key="1">
    <citation type="submission" date="2023-07" db="EMBL/GenBank/DDBJ databases">
        <title>Genome content predicts the carbon catabolic preferences of heterotrophic bacteria.</title>
        <authorList>
            <person name="Gralka M."/>
        </authorList>
    </citation>
    <scope>NUCLEOTIDE SEQUENCE</scope>
    <source>
        <strain evidence="4">C2R13</strain>
    </source>
</reference>
<dbReference type="PANTHER" id="PTHR44757:SF2">
    <property type="entry name" value="BIOFILM ARCHITECTURE MAINTENANCE PROTEIN MBAA"/>
    <property type="match status" value="1"/>
</dbReference>
<protein>
    <submittedName>
        <fullName evidence="4">EAL domain-containing protein</fullName>
    </submittedName>
</protein>
<dbReference type="SMART" id="SM00091">
    <property type="entry name" value="PAS"/>
    <property type="match status" value="1"/>
</dbReference>
<dbReference type="InterPro" id="IPR000014">
    <property type="entry name" value="PAS"/>
</dbReference>
<dbReference type="PANTHER" id="PTHR44757">
    <property type="entry name" value="DIGUANYLATE CYCLASE DGCP"/>
    <property type="match status" value="1"/>
</dbReference>
<evidence type="ECO:0000313" key="4">
    <source>
        <dbReference type="EMBL" id="MDO6671261.1"/>
    </source>
</evidence>
<dbReference type="SMART" id="SM00267">
    <property type="entry name" value="GGDEF"/>
    <property type="match status" value="1"/>
</dbReference>
<dbReference type="SUPFAM" id="SSF55785">
    <property type="entry name" value="PYP-like sensor domain (PAS domain)"/>
    <property type="match status" value="1"/>
</dbReference>
<dbReference type="InterPro" id="IPR001633">
    <property type="entry name" value="EAL_dom"/>
</dbReference>
<gene>
    <name evidence="4" type="ORF">Q4535_03925</name>
</gene>
<organism evidence="4 5">
    <name type="scientific">Cobetia amphilecti</name>
    <dbReference type="NCBI Taxonomy" id="1055104"/>
    <lineage>
        <taxon>Bacteria</taxon>
        <taxon>Pseudomonadati</taxon>
        <taxon>Pseudomonadota</taxon>
        <taxon>Gammaproteobacteria</taxon>
        <taxon>Oceanospirillales</taxon>
        <taxon>Halomonadaceae</taxon>
        <taxon>Cobetia</taxon>
    </lineage>
</organism>
<feature type="domain" description="PAS" evidence="1">
    <location>
        <begin position="17"/>
        <end position="77"/>
    </location>
</feature>
<dbReference type="CDD" id="cd00130">
    <property type="entry name" value="PAS"/>
    <property type="match status" value="1"/>
</dbReference>
<dbReference type="InterPro" id="IPR035965">
    <property type="entry name" value="PAS-like_dom_sf"/>
</dbReference>
<dbReference type="SUPFAM" id="SSF55073">
    <property type="entry name" value="Nucleotide cyclase"/>
    <property type="match status" value="1"/>
</dbReference>
<dbReference type="NCBIfam" id="TIGR00229">
    <property type="entry name" value="sensory_box"/>
    <property type="match status" value="1"/>
</dbReference>
<proteinExistence type="predicted"/>
<dbReference type="EMBL" id="JAUORK010000003">
    <property type="protein sequence ID" value="MDO6671261.1"/>
    <property type="molecule type" value="Genomic_DNA"/>
</dbReference>
<dbReference type="InterPro" id="IPR029787">
    <property type="entry name" value="Nucleotide_cyclase"/>
</dbReference>
<name>A0AAP4TYG8_9GAMM</name>
<dbReference type="RefSeq" id="WP_303592965.1">
    <property type="nucleotide sequence ID" value="NZ_JAUORK010000003.1"/>
</dbReference>
<dbReference type="Gene3D" id="3.30.450.20">
    <property type="entry name" value="PAS domain"/>
    <property type="match status" value="1"/>
</dbReference>
<dbReference type="SMART" id="SM00052">
    <property type="entry name" value="EAL"/>
    <property type="match status" value="1"/>
</dbReference>
<dbReference type="Pfam" id="PF08447">
    <property type="entry name" value="PAS_3"/>
    <property type="match status" value="1"/>
</dbReference>
<dbReference type="PROSITE" id="PS50887">
    <property type="entry name" value="GGDEF"/>
    <property type="match status" value="1"/>
</dbReference>
<dbReference type="CDD" id="cd01948">
    <property type="entry name" value="EAL"/>
    <property type="match status" value="1"/>
</dbReference>
<dbReference type="InterPro" id="IPR000160">
    <property type="entry name" value="GGDEF_dom"/>
</dbReference>
<comment type="caution">
    <text evidence="4">The sequence shown here is derived from an EMBL/GenBank/DDBJ whole genome shotgun (WGS) entry which is preliminary data.</text>
</comment>
<dbReference type="InterPro" id="IPR035919">
    <property type="entry name" value="EAL_sf"/>
</dbReference>
<dbReference type="NCBIfam" id="TIGR00254">
    <property type="entry name" value="GGDEF"/>
    <property type="match status" value="1"/>
</dbReference>
<accession>A0AAP4TYG8</accession>
<dbReference type="Pfam" id="PF00990">
    <property type="entry name" value="GGDEF"/>
    <property type="match status" value="1"/>
</dbReference>
<dbReference type="InterPro" id="IPR052155">
    <property type="entry name" value="Biofilm_reg_signaling"/>
</dbReference>
<dbReference type="PROSITE" id="PS50112">
    <property type="entry name" value="PAS"/>
    <property type="match status" value="1"/>
</dbReference>
<feature type="domain" description="GGDEF" evidence="3">
    <location>
        <begin position="176"/>
        <end position="309"/>
    </location>
</feature>
<dbReference type="Gene3D" id="3.20.20.450">
    <property type="entry name" value="EAL domain"/>
    <property type="match status" value="1"/>
</dbReference>
<dbReference type="AlphaFoldDB" id="A0AAP4TYG8"/>
<evidence type="ECO:0000259" key="3">
    <source>
        <dbReference type="PROSITE" id="PS50887"/>
    </source>
</evidence>